<dbReference type="Proteomes" id="UP000750197">
    <property type="component" value="Unassembled WGS sequence"/>
</dbReference>
<evidence type="ECO:0000256" key="3">
    <source>
        <dbReference type="ARBA" id="ARBA00022989"/>
    </source>
</evidence>
<protein>
    <submittedName>
        <fullName evidence="7">ABC transporter permease</fullName>
    </submittedName>
</protein>
<gene>
    <name evidence="7" type="ORF">J9259_00825</name>
    <name evidence="8" type="ORF">KIY12_08870</name>
</gene>
<evidence type="ECO:0000256" key="2">
    <source>
        <dbReference type="ARBA" id="ARBA00022692"/>
    </source>
</evidence>
<dbReference type="PROSITE" id="PS51012">
    <property type="entry name" value="ABC_TM2"/>
    <property type="match status" value="1"/>
</dbReference>
<feature type="transmembrane region" description="Helical" evidence="5">
    <location>
        <begin position="235"/>
        <end position="258"/>
    </location>
</feature>
<name>A0A8J7YHW3_9ARCH</name>
<dbReference type="InterPro" id="IPR000412">
    <property type="entry name" value="ABC_2_transport"/>
</dbReference>
<dbReference type="InterPro" id="IPR013525">
    <property type="entry name" value="ABC2_TM"/>
</dbReference>
<comment type="subcellular location">
    <subcellularLocation>
        <location evidence="1">Membrane</location>
        <topology evidence="1">Multi-pass membrane protein</topology>
    </subcellularLocation>
</comment>
<feature type="transmembrane region" description="Helical" evidence="5">
    <location>
        <begin position="152"/>
        <end position="175"/>
    </location>
</feature>
<feature type="transmembrane region" description="Helical" evidence="5">
    <location>
        <begin position="113"/>
        <end position="140"/>
    </location>
</feature>
<dbReference type="Proteomes" id="UP000716004">
    <property type="component" value="Unassembled WGS sequence"/>
</dbReference>
<keyword evidence="3 5" id="KW-1133">Transmembrane helix</keyword>
<evidence type="ECO:0000256" key="1">
    <source>
        <dbReference type="ARBA" id="ARBA00004141"/>
    </source>
</evidence>
<evidence type="ECO:0000256" key="5">
    <source>
        <dbReference type="SAM" id="Phobius"/>
    </source>
</evidence>
<dbReference type="InterPro" id="IPR047817">
    <property type="entry name" value="ABC2_TM_bact-type"/>
</dbReference>
<dbReference type="GO" id="GO:0140359">
    <property type="term" value="F:ABC-type transporter activity"/>
    <property type="evidence" value="ECO:0007669"/>
    <property type="project" value="InterPro"/>
</dbReference>
<evidence type="ECO:0000313" key="7">
    <source>
        <dbReference type="EMBL" id="MBX8631057.1"/>
    </source>
</evidence>
<dbReference type="AlphaFoldDB" id="A0A8J7YHW3"/>
<dbReference type="Pfam" id="PF01061">
    <property type="entry name" value="ABC2_membrane"/>
    <property type="match status" value="1"/>
</dbReference>
<evidence type="ECO:0000313" key="8">
    <source>
        <dbReference type="EMBL" id="MBX8644813.1"/>
    </source>
</evidence>
<feature type="transmembrane region" description="Helical" evidence="5">
    <location>
        <begin position="63"/>
        <end position="87"/>
    </location>
</feature>
<dbReference type="PRINTS" id="PR00164">
    <property type="entry name" value="ABC2TRNSPORT"/>
</dbReference>
<sequence length="274" mass="30138">MPGYRTILRKAYLFTFIRGLRIWTTYKSQAIFTVLQWVLPVFLYFFVASYLTSQISSSVSVFGGSYIAFFVIGLAFQGYVSAMVASLSQRIRTEEEMGTLEHLMLSPTRPGAILLYTLLWPILLNSMEAVIVLSIGTFLLGVHLHVDVAGTLIVVILILASNGGIGMMAAAYTLFAKQGNPISLFFSTFSIFISGVVFPVTILPASVRAIAYALPLTYGLEALRFTMLDASSVSTILPLIEYLGIACIVTLPLGLYLFRRAFNFVRNQGTLSGY</sequence>
<evidence type="ECO:0000259" key="6">
    <source>
        <dbReference type="PROSITE" id="PS51012"/>
    </source>
</evidence>
<keyword evidence="4 5" id="KW-0472">Membrane</keyword>
<dbReference type="GO" id="GO:0043190">
    <property type="term" value="C:ATP-binding cassette (ABC) transporter complex"/>
    <property type="evidence" value="ECO:0007669"/>
    <property type="project" value="InterPro"/>
</dbReference>
<keyword evidence="2 5" id="KW-0812">Transmembrane</keyword>
<comment type="caution">
    <text evidence="7">The sequence shown here is derived from an EMBL/GenBank/DDBJ whole genome shotgun (WGS) entry which is preliminary data.</text>
</comment>
<proteinExistence type="predicted"/>
<reference evidence="7" key="1">
    <citation type="submission" date="2021-04" db="EMBL/GenBank/DDBJ databases">
        <title>Genomic insights into ecological role and evolution of a novel Thermoplasmata order Candidatus Sysuiplasmatales.</title>
        <authorList>
            <person name="Yuan Y."/>
        </authorList>
    </citation>
    <scope>NUCLEOTIDE SEQUENCE</scope>
    <source>
        <strain evidence="8">TUT19-bin139</strain>
        <strain evidence="7">YP2-bin.285</strain>
    </source>
</reference>
<feature type="transmembrane region" description="Helical" evidence="5">
    <location>
        <begin position="30"/>
        <end position="51"/>
    </location>
</feature>
<dbReference type="PANTHER" id="PTHR43229">
    <property type="entry name" value="NODULATION PROTEIN J"/>
    <property type="match status" value="1"/>
</dbReference>
<organism evidence="7 9">
    <name type="scientific">Candidatus Sysuiplasma superficiale</name>
    <dbReference type="NCBI Taxonomy" id="2823368"/>
    <lineage>
        <taxon>Archaea</taxon>
        <taxon>Methanobacteriati</taxon>
        <taxon>Thermoplasmatota</taxon>
        <taxon>Thermoplasmata</taxon>
        <taxon>Candidatus Sysuiplasmatales</taxon>
        <taxon>Candidatus Sysuiplasmataceae</taxon>
        <taxon>Candidatus Sysuiplasma</taxon>
    </lineage>
</organism>
<dbReference type="InterPro" id="IPR051784">
    <property type="entry name" value="Nod_factor_ABC_transporter"/>
</dbReference>
<dbReference type="EMBL" id="JAHEAC010000106">
    <property type="protein sequence ID" value="MBX8644813.1"/>
    <property type="molecule type" value="Genomic_DNA"/>
</dbReference>
<accession>A0A8J7YHW3</accession>
<evidence type="ECO:0000256" key="4">
    <source>
        <dbReference type="ARBA" id="ARBA00023136"/>
    </source>
</evidence>
<feature type="domain" description="ABC transmembrane type-2" evidence="6">
    <location>
        <begin position="28"/>
        <end position="261"/>
    </location>
</feature>
<feature type="transmembrane region" description="Helical" evidence="5">
    <location>
        <begin position="182"/>
        <end position="215"/>
    </location>
</feature>
<dbReference type="EMBL" id="JAGVSJ010000001">
    <property type="protein sequence ID" value="MBX8631057.1"/>
    <property type="molecule type" value="Genomic_DNA"/>
</dbReference>
<dbReference type="PANTHER" id="PTHR43229:SF6">
    <property type="entry name" value="ABC-TYPE MULTIDRUG TRANSPORT SYSTEM, PERMEASE COMPONENT"/>
    <property type="match status" value="1"/>
</dbReference>
<evidence type="ECO:0000313" key="9">
    <source>
        <dbReference type="Proteomes" id="UP000716004"/>
    </source>
</evidence>